<dbReference type="FunFam" id="3.40.50.300:FF:000221">
    <property type="entry name" value="Multidrug ABC transporter ATP-binding protein"/>
    <property type="match status" value="1"/>
</dbReference>
<dbReference type="Pfam" id="PF00664">
    <property type="entry name" value="ABC_membrane"/>
    <property type="match status" value="1"/>
</dbReference>
<keyword evidence="6" id="KW-0547">Nucleotide-binding</keyword>
<evidence type="ECO:0000256" key="2">
    <source>
        <dbReference type="ARBA" id="ARBA00022448"/>
    </source>
</evidence>
<dbReference type="PANTHER" id="PTHR24221:SF654">
    <property type="entry name" value="ATP-BINDING CASSETTE SUB-FAMILY B MEMBER 6"/>
    <property type="match status" value="1"/>
</dbReference>
<keyword evidence="7" id="KW-0067">ATP-binding</keyword>
<comment type="subcellular location">
    <subcellularLocation>
        <location evidence="1">Cell inner membrane</location>
        <topology evidence="1">Multi-pass membrane protein</topology>
    </subcellularLocation>
</comment>
<feature type="domain" description="ABC transmembrane type-1" evidence="13">
    <location>
        <begin position="1"/>
        <end position="236"/>
    </location>
</feature>
<dbReference type="InterPro" id="IPR027417">
    <property type="entry name" value="P-loop_NTPase"/>
</dbReference>
<dbReference type="CDD" id="cd07346">
    <property type="entry name" value="ABC_6TM_exporters"/>
    <property type="match status" value="1"/>
</dbReference>
<evidence type="ECO:0000256" key="11">
    <source>
        <dbReference type="SAM" id="Phobius"/>
    </source>
</evidence>
<dbReference type="GO" id="GO:0016887">
    <property type="term" value="F:ATP hydrolysis activity"/>
    <property type="evidence" value="ECO:0007669"/>
    <property type="project" value="InterPro"/>
</dbReference>
<keyword evidence="5 11" id="KW-0812">Transmembrane</keyword>
<dbReference type="PROSITE" id="PS00211">
    <property type="entry name" value="ABC_TRANSPORTER_1"/>
    <property type="match status" value="1"/>
</dbReference>
<evidence type="ECO:0000256" key="4">
    <source>
        <dbReference type="ARBA" id="ARBA00022519"/>
    </source>
</evidence>
<dbReference type="GO" id="GO:0005886">
    <property type="term" value="C:plasma membrane"/>
    <property type="evidence" value="ECO:0007669"/>
    <property type="project" value="UniProtKB-SubCell"/>
</dbReference>
<dbReference type="GO" id="GO:0034040">
    <property type="term" value="F:ATPase-coupled lipid transmembrane transporter activity"/>
    <property type="evidence" value="ECO:0007669"/>
    <property type="project" value="TreeGrafter"/>
</dbReference>
<dbReference type="GO" id="GO:0005524">
    <property type="term" value="F:ATP binding"/>
    <property type="evidence" value="ECO:0007669"/>
    <property type="project" value="UniProtKB-KW"/>
</dbReference>
<proteinExistence type="inferred from homology"/>
<dbReference type="InterPro" id="IPR036640">
    <property type="entry name" value="ABC1_TM_sf"/>
</dbReference>
<dbReference type="SMART" id="SM00382">
    <property type="entry name" value="AAA"/>
    <property type="match status" value="1"/>
</dbReference>
<evidence type="ECO:0000256" key="5">
    <source>
        <dbReference type="ARBA" id="ARBA00022692"/>
    </source>
</evidence>
<protein>
    <submittedName>
        <fullName evidence="14">Putative ABC transporter</fullName>
    </submittedName>
</protein>
<feature type="transmembrane region" description="Helical" evidence="11">
    <location>
        <begin position="62"/>
        <end position="85"/>
    </location>
</feature>
<evidence type="ECO:0000313" key="14">
    <source>
        <dbReference type="EMBL" id="EMD29324.1"/>
    </source>
</evidence>
<feature type="transmembrane region" description="Helical" evidence="11">
    <location>
        <begin position="181"/>
        <end position="204"/>
    </location>
</feature>
<evidence type="ECO:0000256" key="10">
    <source>
        <dbReference type="ARBA" id="ARBA00023455"/>
    </source>
</evidence>
<gene>
    <name evidence="14" type="ORF">C791_5066</name>
</gene>
<keyword evidence="9 11" id="KW-0472">Membrane</keyword>
<keyword evidence="8 11" id="KW-1133">Transmembrane helix</keyword>
<keyword evidence="2" id="KW-0813">Transport</keyword>
<comment type="caution">
    <text evidence="14">The sequence shown here is derived from an EMBL/GenBank/DDBJ whole genome shotgun (WGS) entry which is preliminary data.</text>
</comment>
<dbReference type="InterPro" id="IPR011527">
    <property type="entry name" value="ABC1_TM_dom"/>
</dbReference>
<sequence length="511" mass="55102">MRLVVSGLGSDLGHYADAQLQHDLRTRLVRHLGRLPLGWFREAGASQVKKALTDDIEEMHHLIAHALGELVAATAAVVCGFAYLVAVDWRMALITLSVPALMVVGYRLSMRSLPHHARRLMAAERRIGSAVVEYADGISVVKTFGADGGVLRRFSDAVDEQTEAMRAWVSESKRSSAMTRVMMSEVTVLAVVLAAGLAFVSAGSLTVPELLPFLVVGAGLPTPILPVVQSTQTLRKARLAAGHLEELLARLPLPKPERPRSPDGTSLELEDVRFSYGGGRMALDGITATCPPGTMTAIVGPSGSGKSTLAMLLPRFHDVTAGAIRLGGVDVRDVEQRELLSRFALVFQDAVLLRDTVRENIRVGRPDASDEEVREAAKEARIHEVLERLPEAYDTVLGDGTAGLSGGERQRLALARAILGDAPIVVLDEATAAVDPDNETAIQEAVTRLTAGRTLIVIAHRLRTVVEADQILVLEEGRIAESGTHRTLLAADGRYARMWRAQHFTGTEARP</sequence>
<evidence type="ECO:0000256" key="1">
    <source>
        <dbReference type="ARBA" id="ARBA00004429"/>
    </source>
</evidence>
<dbReference type="PROSITE" id="PS50893">
    <property type="entry name" value="ABC_TRANSPORTER_2"/>
    <property type="match status" value="1"/>
</dbReference>
<keyword evidence="3" id="KW-1003">Cell membrane</keyword>
<dbReference type="SUPFAM" id="SSF90123">
    <property type="entry name" value="ABC transporter transmembrane region"/>
    <property type="match status" value="1"/>
</dbReference>
<organism evidence="14 15">
    <name type="scientific">Amycolatopsis azurea DSM 43854</name>
    <dbReference type="NCBI Taxonomy" id="1238180"/>
    <lineage>
        <taxon>Bacteria</taxon>
        <taxon>Bacillati</taxon>
        <taxon>Actinomycetota</taxon>
        <taxon>Actinomycetes</taxon>
        <taxon>Pseudonocardiales</taxon>
        <taxon>Pseudonocardiaceae</taxon>
        <taxon>Amycolatopsis</taxon>
    </lineage>
</organism>
<keyword evidence="4" id="KW-0997">Cell inner membrane</keyword>
<evidence type="ECO:0000313" key="15">
    <source>
        <dbReference type="Proteomes" id="UP000014137"/>
    </source>
</evidence>
<evidence type="ECO:0000256" key="9">
    <source>
        <dbReference type="ARBA" id="ARBA00023136"/>
    </source>
</evidence>
<dbReference type="InterPro" id="IPR017871">
    <property type="entry name" value="ABC_transporter-like_CS"/>
</dbReference>
<comment type="similarity">
    <text evidence="10">Belongs to the ABC transporter superfamily. Siderophore-Fe(3+) uptake transporter (SIUT) (TC 3.A.1.21) family.</text>
</comment>
<evidence type="ECO:0000256" key="7">
    <source>
        <dbReference type="ARBA" id="ARBA00022840"/>
    </source>
</evidence>
<dbReference type="PANTHER" id="PTHR24221">
    <property type="entry name" value="ATP-BINDING CASSETTE SUB-FAMILY B"/>
    <property type="match status" value="1"/>
</dbReference>
<dbReference type="EMBL" id="ANMG01000005">
    <property type="protein sequence ID" value="EMD29324.1"/>
    <property type="molecule type" value="Genomic_DNA"/>
</dbReference>
<dbReference type="InterPro" id="IPR003439">
    <property type="entry name" value="ABC_transporter-like_ATP-bd"/>
</dbReference>
<name>M2P2F8_9PSEU</name>
<reference evidence="14 15" key="1">
    <citation type="submission" date="2012-10" db="EMBL/GenBank/DDBJ databases">
        <title>Genome assembly of Amycolatopsis azurea DSM 43854.</title>
        <authorList>
            <person name="Khatri I."/>
            <person name="Kaur I."/>
            <person name="Subramanian S."/>
            <person name="Mayilraj S."/>
        </authorList>
    </citation>
    <scope>NUCLEOTIDE SEQUENCE [LARGE SCALE GENOMIC DNA]</scope>
    <source>
        <strain evidence="14 15">DSM 43854</strain>
    </source>
</reference>
<dbReference type="PATRIC" id="fig|1238180.3.peg.1051"/>
<evidence type="ECO:0000259" key="13">
    <source>
        <dbReference type="PROSITE" id="PS50929"/>
    </source>
</evidence>
<dbReference type="Pfam" id="PF00005">
    <property type="entry name" value="ABC_tran"/>
    <property type="match status" value="1"/>
</dbReference>
<evidence type="ECO:0000256" key="6">
    <source>
        <dbReference type="ARBA" id="ARBA00022741"/>
    </source>
</evidence>
<dbReference type="GO" id="GO:0140359">
    <property type="term" value="F:ABC-type transporter activity"/>
    <property type="evidence" value="ECO:0007669"/>
    <property type="project" value="InterPro"/>
</dbReference>
<evidence type="ECO:0000256" key="8">
    <source>
        <dbReference type="ARBA" id="ARBA00022989"/>
    </source>
</evidence>
<evidence type="ECO:0000259" key="12">
    <source>
        <dbReference type="PROSITE" id="PS50893"/>
    </source>
</evidence>
<dbReference type="Gene3D" id="1.20.1560.10">
    <property type="entry name" value="ABC transporter type 1, transmembrane domain"/>
    <property type="match status" value="1"/>
</dbReference>
<dbReference type="Gene3D" id="3.40.50.300">
    <property type="entry name" value="P-loop containing nucleotide triphosphate hydrolases"/>
    <property type="match status" value="1"/>
</dbReference>
<dbReference type="PROSITE" id="PS50929">
    <property type="entry name" value="ABC_TM1F"/>
    <property type="match status" value="1"/>
</dbReference>
<dbReference type="InterPro" id="IPR039421">
    <property type="entry name" value="Type_1_exporter"/>
</dbReference>
<accession>M2P2F8</accession>
<feature type="domain" description="ABC transporter" evidence="12">
    <location>
        <begin position="267"/>
        <end position="501"/>
    </location>
</feature>
<dbReference type="Proteomes" id="UP000014137">
    <property type="component" value="Unassembled WGS sequence"/>
</dbReference>
<dbReference type="SUPFAM" id="SSF52540">
    <property type="entry name" value="P-loop containing nucleoside triphosphate hydrolases"/>
    <property type="match status" value="1"/>
</dbReference>
<dbReference type="InterPro" id="IPR003593">
    <property type="entry name" value="AAA+_ATPase"/>
</dbReference>
<evidence type="ECO:0000256" key="3">
    <source>
        <dbReference type="ARBA" id="ARBA00022475"/>
    </source>
</evidence>
<dbReference type="AlphaFoldDB" id="M2P2F8"/>